<gene>
    <name evidence="1" type="ORF">H6G03_34075</name>
</gene>
<organism evidence="1 2">
    <name type="scientific">Aerosakkonema funiforme FACHB-1375</name>
    <dbReference type="NCBI Taxonomy" id="2949571"/>
    <lineage>
        <taxon>Bacteria</taxon>
        <taxon>Bacillati</taxon>
        <taxon>Cyanobacteriota</taxon>
        <taxon>Cyanophyceae</taxon>
        <taxon>Oscillatoriophycideae</taxon>
        <taxon>Aerosakkonematales</taxon>
        <taxon>Aerosakkonemataceae</taxon>
        <taxon>Aerosakkonema</taxon>
    </lineage>
</organism>
<dbReference type="EMBL" id="JACJPW010000160">
    <property type="protein sequence ID" value="MBD2186030.1"/>
    <property type="molecule type" value="Genomic_DNA"/>
</dbReference>
<reference evidence="1" key="2">
    <citation type="submission" date="2020-08" db="EMBL/GenBank/DDBJ databases">
        <authorList>
            <person name="Chen M."/>
            <person name="Teng W."/>
            <person name="Zhao L."/>
            <person name="Hu C."/>
            <person name="Zhou Y."/>
            <person name="Han B."/>
            <person name="Song L."/>
            <person name="Shu W."/>
        </authorList>
    </citation>
    <scope>NUCLEOTIDE SEQUENCE</scope>
    <source>
        <strain evidence="1">FACHB-1375</strain>
    </source>
</reference>
<name>A0A926VLM4_9CYAN</name>
<dbReference type="Proteomes" id="UP000641646">
    <property type="component" value="Unassembled WGS sequence"/>
</dbReference>
<evidence type="ECO:0000313" key="2">
    <source>
        <dbReference type="Proteomes" id="UP000641646"/>
    </source>
</evidence>
<evidence type="ECO:0000313" key="1">
    <source>
        <dbReference type="EMBL" id="MBD2186030.1"/>
    </source>
</evidence>
<proteinExistence type="predicted"/>
<comment type="caution">
    <text evidence="1">The sequence shown here is derived from an EMBL/GenBank/DDBJ whole genome shotgun (WGS) entry which is preliminary data.</text>
</comment>
<reference evidence="1" key="1">
    <citation type="journal article" date="2015" name="ISME J.">
        <title>Draft Genome Sequence of Streptomyces incarnatus NRRL8089, which Produces the Nucleoside Antibiotic Sinefungin.</title>
        <authorList>
            <person name="Oshima K."/>
            <person name="Hattori M."/>
            <person name="Shimizu H."/>
            <person name="Fukuda K."/>
            <person name="Nemoto M."/>
            <person name="Inagaki K."/>
            <person name="Tamura T."/>
        </authorList>
    </citation>
    <scope>NUCLEOTIDE SEQUENCE</scope>
    <source>
        <strain evidence="1">FACHB-1375</strain>
    </source>
</reference>
<sequence>MQELIILNARTGKFGIWGFGGYPQQAVVATDYFINAEIRIPPLLATQKTKMGVGEKLGKTTRE</sequence>
<protein>
    <submittedName>
        <fullName evidence="1">Uncharacterized protein</fullName>
    </submittedName>
</protein>
<accession>A0A926VLM4</accession>
<dbReference type="RefSeq" id="WP_190474946.1">
    <property type="nucleotide sequence ID" value="NZ_JACJPW010000160.1"/>
</dbReference>
<keyword evidence="2" id="KW-1185">Reference proteome</keyword>
<dbReference type="AlphaFoldDB" id="A0A926VLM4"/>